<dbReference type="PROSITE" id="PS50879">
    <property type="entry name" value="RNASE_H_1"/>
    <property type="match status" value="1"/>
</dbReference>
<reference evidence="2" key="1">
    <citation type="submission" date="2021-05" db="EMBL/GenBank/DDBJ databases">
        <authorList>
            <person name="Alioto T."/>
            <person name="Alioto T."/>
            <person name="Gomez Garrido J."/>
        </authorList>
    </citation>
    <scope>NUCLEOTIDE SEQUENCE</scope>
</reference>
<protein>
    <recommendedName>
        <fullName evidence="1">RNase H type-1 domain-containing protein</fullName>
    </recommendedName>
</protein>
<accession>A0A8D9A7T8</accession>
<dbReference type="CDD" id="cd09276">
    <property type="entry name" value="Rnase_HI_RT_non_LTR"/>
    <property type="match status" value="1"/>
</dbReference>
<proteinExistence type="predicted"/>
<dbReference type="EMBL" id="HBUF01558819">
    <property type="protein sequence ID" value="CAG6761288.1"/>
    <property type="molecule type" value="Transcribed_RNA"/>
</dbReference>
<dbReference type="InterPro" id="IPR012337">
    <property type="entry name" value="RNaseH-like_sf"/>
</dbReference>
<evidence type="ECO:0000313" key="2">
    <source>
        <dbReference type="EMBL" id="CAG6761288.1"/>
    </source>
</evidence>
<feature type="domain" description="RNase H type-1" evidence="1">
    <location>
        <begin position="185"/>
        <end position="318"/>
    </location>
</feature>
<dbReference type="AlphaFoldDB" id="A0A8D9A7T8"/>
<dbReference type="SUPFAM" id="SSF53098">
    <property type="entry name" value="Ribonuclease H-like"/>
    <property type="match status" value="1"/>
</dbReference>
<dbReference type="GO" id="GO:0003676">
    <property type="term" value="F:nucleic acid binding"/>
    <property type="evidence" value="ECO:0007669"/>
    <property type="project" value="InterPro"/>
</dbReference>
<dbReference type="Gene3D" id="3.30.420.10">
    <property type="entry name" value="Ribonuclease H-like superfamily/Ribonuclease H"/>
    <property type="match status" value="1"/>
</dbReference>
<organism evidence="2">
    <name type="scientific">Cacopsylla melanoneura</name>
    <dbReference type="NCBI Taxonomy" id="428564"/>
    <lineage>
        <taxon>Eukaryota</taxon>
        <taxon>Metazoa</taxon>
        <taxon>Ecdysozoa</taxon>
        <taxon>Arthropoda</taxon>
        <taxon>Hexapoda</taxon>
        <taxon>Insecta</taxon>
        <taxon>Pterygota</taxon>
        <taxon>Neoptera</taxon>
        <taxon>Paraneoptera</taxon>
        <taxon>Hemiptera</taxon>
        <taxon>Sternorrhyncha</taxon>
        <taxon>Psylloidea</taxon>
        <taxon>Psyllidae</taxon>
        <taxon>Psyllinae</taxon>
        <taxon>Cacopsylla</taxon>
    </lineage>
</organism>
<evidence type="ECO:0000259" key="1">
    <source>
        <dbReference type="PROSITE" id="PS50879"/>
    </source>
</evidence>
<dbReference type="GO" id="GO:0004523">
    <property type="term" value="F:RNA-DNA hybrid ribonuclease activity"/>
    <property type="evidence" value="ECO:0007669"/>
    <property type="project" value="InterPro"/>
</dbReference>
<sequence length="463" mass="53023">MNIVKVLSKQTWGADRKTLTSLYKSLIRSKMEYGSMIYNSASENNLKILNPIHNQCMRYATGAFCTTPINALNIETNEPPPEVRRKIQMTSYAAKVLSIQNHPCYNLLMFPKFLSLLENKKINTTNVLLQEYYPLFKKITHIKHRTLTPWEENKTEINFQLHIYSKNNTNAQVIKTIFLSVVSEYNNCVKIYTDGSKDSTYSGCAFVIPEQNITRKYRLDPKSSIFTCELYAIYSALKLIYDTNNTYPQNYVIISDSQAALQAISRVGNAINPMVTNIQDLLHNIQHNQIQINFLWCPSHCGIQGNEDADQAAKSSLTEPEVPVYECITPTDLAASIKQTILKRWRDSFEFISTKISEIKQYPATWTTSTQNSRSNETTLMRLRTGHSRLTHQYLLKREDPPTCQCGEILSIKHILTACSTHTVQRNIIFPPSEQTLCDMLKDSSDSVHRVFTFINKATIKDL</sequence>
<dbReference type="InterPro" id="IPR002156">
    <property type="entry name" value="RNaseH_domain"/>
</dbReference>
<dbReference type="Pfam" id="PF00075">
    <property type="entry name" value="RNase_H"/>
    <property type="match status" value="1"/>
</dbReference>
<dbReference type="InterPro" id="IPR036397">
    <property type="entry name" value="RNaseH_sf"/>
</dbReference>
<name>A0A8D9A7T8_9HEMI</name>